<dbReference type="InterPro" id="IPR058280">
    <property type="entry name" value="DUF7974"/>
</dbReference>
<feature type="domain" description="DUF7974" evidence="1">
    <location>
        <begin position="30"/>
        <end position="166"/>
    </location>
</feature>
<name>A0A1I6HA59_9EURY</name>
<dbReference type="Pfam" id="PF25929">
    <property type="entry name" value="DUF7974"/>
    <property type="match status" value="1"/>
</dbReference>
<evidence type="ECO:0000313" key="2">
    <source>
        <dbReference type="EMBL" id="SFR51201.1"/>
    </source>
</evidence>
<accession>A0A1I6HA59</accession>
<evidence type="ECO:0000313" key="3">
    <source>
        <dbReference type="Proteomes" id="UP000243250"/>
    </source>
</evidence>
<protein>
    <recommendedName>
        <fullName evidence="1">DUF7974 domain-containing protein</fullName>
    </recommendedName>
</protein>
<evidence type="ECO:0000259" key="1">
    <source>
        <dbReference type="Pfam" id="PF25929"/>
    </source>
</evidence>
<proteinExistence type="predicted"/>
<dbReference type="Proteomes" id="UP000243250">
    <property type="component" value="Unassembled WGS sequence"/>
</dbReference>
<gene>
    <name evidence="2" type="ORF">SAMN04488124_1960</name>
</gene>
<reference evidence="3" key="1">
    <citation type="submission" date="2016-10" db="EMBL/GenBank/DDBJ databases">
        <authorList>
            <person name="Varghese N."/>
            <person name="Submissions S."/>
        </authorList>
    </citation>
    <scope>NUCLEOTIDE SEQUENCE [LARGE SCALE GENOMIC DNA]</scope>
    <source>
        <strain evidence="3">CGMCC 1.8711</strain>
    </source>
</reference>
<organism evidence="2 3">
    <name type="scientific">Halogeometricum limi</name>
    <dbReference type="NCBI Taxonomy" id="555875"/>
    <lineage>
        <taxon>Archaea</taxon>
        <taxon>Methanobacteriati</taxon>
        <taxon>Methanobacteriota</taxon>
        <taxon>Stenosarchaea group</taxon>
        <taxon>Halobacteria</taxon>
        <taxon>Halobacteriales</taxon>
        <taxon>Haloferacaceae</taxon>
        <taxon>Halogeometricum</taxon>
    </lineage>
</organism>
<dbReference type="OrthoDB" id="196304at2157"/>
<keyword evidence="3" id="KW-1185">Reference proteome</keyword>
<dbReference type="EMBL" id="FOYS01000003">
    <property type="protein sequence ID" value="SFR51201.1"/>
    <property type="molecule type" value="Genomic_DNA"/>
</dbReference>
<dbReference type="AlphaFoldDB" id="A0A1I6HA59"/>
<sequence length="167" mass="18574">MPSGNGPAAERQDRYGFDDTKSPIAEALGKFVPQPLVRRGLSVTVETDRERYALGDAVEFTVTVTNHLPLPVAVETPTRRLWGWTVDGELEASNEQIYLPPSPTKLSFRANESKTFTQTWNGLLKRVGDDDTPTRWVEPAPGTHELAAFLALGDDRPEDATEIRIER</sequence>
<dbReference type="RefSeq" id="WP_089879979.1">
    <property type="nucleotide sequence ID" value="NZ_FOYS01000003.1"/>
</dbReference>